<proteinExistence type="predicted"/>
<keyword evidence="2" id="KW-1185">Reference proteome</keyword>
<reference evidence="1 2" key="1">
    <citation type="submission" date="2019-10" db="EMBL/GenBank/DDBJ databases">
        <title>Description of Paenibacillus terrestris sp. nov.</title>
        <authorList>
            <person name="Carlier A."/>
            <person name="Qi S."/>
        </authorList>
    </citation>
    <scope>NUCLEOTIDE SEQUENCE [LARGE SCALE GENOMIC DNA]</scope>
    <source>
        <strain evidence="1 2">LMG 31458</strain>
    </source>
</reference>
<protein>
    <recommendedName>
        <fullName evidence="3">ArpU family transcriptional regulator</fullName>
    </recommendedName>
</protein>
<evidence type="ECO:0000313" key="1">
    <source>
        <dbReference type="EMBL" id="NOU77192.1"/>
    </source>
</evidence>
<sequence length="207" mass="24702">MPDSNAELHHIFHRFITCFYCKGLVIQKTRGFGKKVLIFKTFCVEFLNKKTYDLFRNSKRQILGDGRRMVERILHIEQEQVDRRATRKRVEDVLETVRMYRLIGYVRRERGAISSSNQVFKVKEQEAVYQVDTEEQMVGLCAEVEQALLLLDELEQEMISKRYLQRDKLFDFLLFHELNLSERTYRRVKAKAIAKLAYMLRLEVILS</sequence>
<dbReference type="NCBIfam" id="TIGR01637">
    <property type="entry name" value="phage_arpU"/>
    <property type="match status" value="1"/>
</dbReference>
<name>A0ABX1Y8D8_9BACL</name>
<comment type="caution">
    <text evidence="1">The sequence shown here is derived from an EMBL/GenBank/DDBJ whole genome shotgun (WGS) entry which is preliminary data.</text>
</comment>
<evidence type="ECO:0000313" key="2">
    <source>
        <dbReference type="Proteomes" id="UP000616779"/>
    </source>
</evidence>
<dbReference type="EMBL" id="WHOA01000263">
    <property type="protein sequence ID" value="NOU77192.1"/>
    <property type="molecule type" value="Genomic_DNA"/>
</dbReference>
<dbReference type="Proteomes" id="UP000616779">
    <property type="component" value="Unassembled WGS sequence"/>
</dbReference>
<evidence type="ECO:0008006" key="3">
    <source>
        <dbReference type="Google" id="ProtNLM"/>
    </source>
</evidence>
<gene>
    <name evidence="1" type="ORF">GC098_38520</name>
</gene>
<dbReference type="InterPro" id="IPR006524">
    <property type="entry name" value="ArpU-like"/>
</dbReference>
<organism evidence="1 2">
    <name type="scientific">Paenibacillus phytorum</name>
    <dbReference type="NCBI Taxonomy" id="2654977"/>
    <lineage>
        <taxon>Bacteria</taxon>
        <taxon>Bacillati</taxon>
        <taxon>Bacillota</taxon>
        <taxon>Bacilli</taxon>
        <taxon>Bacillales</taxon>
        <taxon>Paenibacillaceae</taxon>
        <taxon>Paenibacillus</taxon>
    </lineage>
</organism>
<accession>A0ABX1Y8D8</accession>